<organism evidence="1 2">
    <name type="scientific">Araneus ventricosus</name>
    <name type="common">Orbweaver spider</name>
    <name type="synonym">Epeira ventricosa</name>
    <dbReference type="NCBI Taxonomy" id="182803"/>
    <lineage>
        <taxon>Eukaryota</taxon>
        <taxon>Metazoa</taxon>
        <taxon>Ecdysozoa</taxon>
        <taxon>Arthropoda</taxon>
        <taxon>Chelicerata</taxon>
        <taxon>Arachnida</taxon>
        <taxon>Araneae</taxon>
        <taxon>Araneomorphae</taxon>
        <taxon>Entelegynae</taxon>
        <taxon>Araneoidea</taxon>
        <taxon>Araneidae</taxon>
        <taxon>Araneus</taxon>
    </lineage>
</organism>
<dbReference type="AlphaFoldDB" id="A0A4Y2UIJ0"/>
<protein>
    <submittedName>
        <fullName evidence="1">Uncharacterized protein</fullName>
    </submittedName>
</protein>
<dbReference type="EMBL" id="BGPR01036657">
    <property type="protein sequence ID" value="GBO11974.1"/>
    <property type="molecule type" value="Genomic_DNA"/>
</dbReference>
<proteinExistence type="predicted"/>
<dbReference type="Proteomes" id="UP000499080">
    <property type="component" value="Unassembled WGS sequence"/>
</dbReference>
<accession>A0A4Y2UIJ0</accession>
<gene>
    <name evidence="1" type="ORF">AVEN_110926_1</name>
</gene>
<reference evidence="1 2" key="1">
    <citation type="journal article" date="2019" name="Sci. Rep.">
        <title>Orb-weaving spider Araneus ventricosus genome elucidates the spidroin gene catalogue.</title>
        <authorList>
            <person name="Kono N."/>
            <person name="Nakamura H."/>
            <person name="Ohtoshi R."/>
            <person name="Moran D.A.P."/>
            <person name="Shinohara A."/>
            <person name="Yoshida Y."/>
            <person name="Fujiwara M."/>
            <person name="Mori M."/>
            <person name="Tomita M."/>
            <person name="Arakawa K."/>
        </authorList>
    </citation>
    <scope>NUCLEOTIDE SEQUENCE [LARGE SCALE GENOMIC DNA]</scope>
</reference>
<evidence type="ECO:0000313" key="2">
    <source>
        <dbReference type="Proteomes" id="UP000499080"/>
    </source>
</evidence>
<evidence type="ECO:0000313" key="1">
    <source>
        <dbReference type="EMBL" id="GBO11974.1"/>
    </source>
</evidence>
<comment type="caution">
    <text evidence="1">The sequence shown here is derived from an EMBL/GenBank/DDBJ whole genome shotgun (WGS) entry which is preliminary data.</text>
</comment>
<keyword evidence="2" id="KW-1185">Reference proteome</keyword>
<name>A0A4Y2UIJ0_ARAVE</name>
<sequence length="112" mass="13017">MPCSRIKFVTIHDFFRERKRSSISAVFPSPRCCFSGLNDRPLGLKSGWSVQPRSLAPKRFSYIFDDEMTTTFSYEVPLWTVYWQPKASLCSWNYADKTMDKCINIGGDMLKK</sequence>